<proteinExistence type="predicted"/>
<feature type="compositionally biased region" description="Pro residues" evidence="1">
    <location>
        <begin position="46"/>
        <end position="55"/>
    </location>
</feature>
<keyword evidence="2" id="KW-0472">Membrane</keyword>
<reference evidence="3" key="1">
    <citation type="submission" date="2019-08" db="EMBL/GenBank/DDBJ databases">
        <authorList>
            <person name="Kucharzyk K."/>
            <person name="Murdoch R.W."/>
            <person name="Higgins S."/>
            <person name="Loffler F."/>
        </authorList>
    </citation>
    <scope>NUCLEOTIDE SEQUENCE</scope>
</reference>
<evidence type="ECO:0008006" key="4">
    <source>
        <dbReference type="Google" id="ProtNLM"/>
    </source>
</evidence>
<sequence>MSAQTPASFTANRPARHQRVAWLLVLLAVLAAVPLMRYFESRTPATPKPSPPATPSTPAATAVPPGPVIQPPASVPSTPPVVATPSKPPSQQPPAKRPAPPQKSTTEKAAAGNASQAATPRAYRQDAAKHLYARNAGRIYKGKLQPLLYAIGVLQVSIDKQGRVRSLHWMRAPRHAPEVIREIERTVRAAAPYPAPARMGSVVYTDTWLWDKSGKFQLDTLTEGQL</sequence>
<comment type="caution">
    <text evidence="3">The sequence shown here is derived from an EMBL/GenBank/DDBJ whole genome shotgun (WGS) entry which is preliminary data.</text>
</comment>
<evidence type="ECO:0000313" key="3">
    <source>
        <dbReference type="EMBL" id="MPM81903.1"/>
    </source>
</evidence>
<gene>
    <name evidence="3" type="ORF">SDC9_128960</name>
</gene>
<dbReference type="EMBL" id="VSSQ01031128">
    <property type="protein sequence ID" value="MPM81903.1"/>
    <property type="molecule type" value="Genomic_DNA"/>
</dbReference>
<dbReference type="PRINTS" id="PR01217">
    <property type="entry name" value="PRICHEXTENSN"/>
</dbReference>
<accession>A0A645CYF2</accession>
<evidence type="ECO:0000256" key="1">
    <source>
        <dbReference type="SAM" id="MobiDB-lite"/>
    </source>
</evidence>
<feature type="region of interest" description="Disordered" evidence="1">
    <location>
        <begin position="42"/>
        <end position="122"/>
    </location>
</feature>
<evidence type="ECO:0000256" key="2">
    <source>
        <dbReference type="SAM" id="Phobius"/>
    </source>
</evidence>
<keyword evidence="2" id="KW-0812">Transmembrane</keyword>
<organism evidence="3">
    <name type="scientific">bioreactor metagenome</name>
    <dbReference type="NCBI Taxonomy" id="1076179"/>
    <lineage>
        <taxon>unclassified sequences</taxon>
        <taxon>metagenomes</taxon>
        <taxon>ecological metagenomes</taxon>
    </lineage>
</organism>
<name>A0A645CYF2_9ZZZZ</name>
<protein>
    <recommendedName>
        <fullName evidence="4">TonB C-terminal domain-containing protein</fullName>
    </recommendedName>
</protein>
<feature type="compositionally biased region" description="Pro residues" evidence="1">
    <location>
        <begin position="86"/>
        <end position="101"/>
    </location>
</feature>
<feature type="compositionally biased region" description="Pro residues" evidence="1">
    <location>
        <begin position="64"/>
        <end position="79"/>
    </location>
</feature>
<dbReference type="AlphaFoldDB" id="A0A645CYF2"/>
<feature type="transmembrane region" description="Helical" evidence="2">
    <location>
        <begin position="20"/>
        <end position="39"/>
    </location>
</feature>
<keyword evidence="2" id="KW-1133">Transmembrane helix</keyword>